<reference evidence="1" key="2">
    <citation type="submission" date="2012-06" db="EMBL/GenBank/DDBJ databases">
        <title>Annotation of the Genome Sequence of Fusarium oxysporum Fo47.</title>
        <authorList>
            <consortium name="The Broad Institute Genomics Platform"/>
            <person name="Ma L.-J."/>
            <person name="Corby-Kistler H."/>
            <person name="Broz K."/>
            <person name="Gale L.R."/>
            <person name="Jonkers W."/>
            <person name="O'Donnell K."/>
            <person name="Ploetz R."/>
            <person name="Steinberg C."/>
            <person name="Schwartz D.C."/>
            <person name="VanEtten H."/>
            <person name="Zhou S."/>
            <person name="Young S.K."/>
            <person name="Zeng Q."/>
            <person name="Gargeya S."/>
            <person name="Fitzgerald M."/>
            <person name="Abouelleil A."/>
            <person name="Alvarado L."/>
            <person name="Chapman S.B."/>
            <person name="Gainer-Dewar J."/>
            <person name="Goldberg J."/>
            <person name="Griggs A."/>
            <person name="Gujja S."/>
            <person name="Hansen M."/>
            <person name="Howarth C."/>
            <person name="Imamovic A."/>
            <person name="Ireland A."/>
            <person name="Larimer J."/>
            <person name="McCowan C."/>
            <person name="Murphy C."/>
            <person name="Pearson M."/>
            <person name="Poon T.W."/>
            <person name="Priest M."/>
            <person name="Roberts A."/>
            <person name="Saif S."/>
            <person name="Shea T."/>
            <person name="Sykes S."/>
            <person name="Wortman J."/>
            <person name="Nusbaum C."/>
            <person name="Birren B."/>
        </authorList>
    </citation>
    <scope>NUCLEOTIDE SEQUENCE</scope>
    <source>
        <strain evidence="1">Fo47</strain>
    </source>
</reference>
<dbReference type="VEuPathDB" id="FungiDB:FOZG_14727"/>
<evidence type="ECO:0008006" key="2">
    <source>
        <dbReference type="Google" id="ProtNLM"/>
    </source>
</evidence>
<reference evidence="1" key="1">
    <citation type="submission" date="2011-06" db="EMBL/GenBank/DDBJ databases">
        <title>The Genome Sequence of Fusarium oxysporum Fo47.</title>
        <authorList>
            <consortium name="The Broad Institute Genome Sequencing Platform"/>
            <person name="Ma L.-J."/>
            <person name="Gale L.R."/>
            <person name="Schwartz D.C."/>
            <person name="Zhou S."/>
            <person name="Corby-Kistler H."/>
            <person name="Young S.K."/>
            <person name="Zeng Q."/>
            <person name="Gargeya S."/>
            <person name="Fitzgerald M."/>
            <person name="Haas B."/>
            <person name="Abouelleil A."/>
            <person name="Alvarado L."/>
            <person name="Arachchi H.M."/>
            <person name="Berlin A."/>
            <person name="Brown A."/>
            <person name="Chapman S.B."/>
            <person name="Chen Z."/>
            <person name="Dunbar C."/>
            <person name="Freedman E."/>
            <person name="Gearin G."/>
            <person name="Gellesch M."/>
            <person name="Goldberg J."/>
            <person name="Griggs A."/>
            <person name="Gujja S."/>
            <person name="Heiman D."/>
            <person name="Howarth C."/>
            <person name="Larson L."/>
            <person name="Lui A."/>
            <person name="MacDonald P.J.P."/>
            <person name="Mehta T."/>
            <person name="Montmayeur A."/>
            <person name="Murphy C."/>
            <person name="Neiman D."/>
            <person name="Pearson M."/>
            <person name="Priest M."/>
            <person name="Roberts A."/>
            <person name="Saif S."/>
            <person name="Shea T."/>
            <person name="Shenoy N."/>
            <person name="Sisk P."/>
            <person name="Stolte C."/>
            <person name="Sykes S."/>
            <person name="Wortman J."/>
            <person name="Nusbaum C."/>
            <person name="Birren B."/>
        </authorList>
    </citation>
    <scope>NUCLEOTIDE SEQUENCE [LARGE SCALE GENOMIC DNA]</scope>
    <source>
        <strain evidence="1">Fo47</strain>
    </source>
</reference>
<organism evidence="1">
    <name type="scientific">Fusarium oxysporum Fo47</name>
    <dbReference type="NCBI Taxonomy" id="660027"/>
    <lineage>
        <taxon>Eukaryota</taxon>
        <taxon>Fungi</taxon>
        <taxon>Dikarya</taxon>
        <taxon>Ascomycota</taxon>
        <taxon>Pezizomycotina</taxon>
        <taxon>Sordariomycetes</taxon>
        <taxon>Hypocreomycetidae</taxon>
        <taxon>Hypocreales</taxon>
        <taxon>Nectriaceae</taxon>
        <taxon>Fusarium</taxon>
        <taxon>Fusarium oxysporum species complex</taxon>
    </lineage>
</organism>
<proteinExistence type="predicted"/>
<sequence length="168" mass="19213">MKADFQSHTSTAELLLSIICIQPVLLNKTFIWPEHRVPFLDPQDIAEVAGRLFLSDNAKHIGAFHTMNNGRNWLTYEEVAGILSDELGEKIVFDASYEGFTEFWGPRMGKKAEGLWDFFKFEQAKEEQWALNNFVEPTLGRKPTTVRGWIVEHKDALLHATHPVSRGE</sequence>
<dbReference type="EMBL" id="JH717907">
    <property type="protein sequence ID" value="EWZ31599.1"/>
    <property type="molecule type" value="Genomic_DNA"/>
</dbReference>
<protein>
    <recommendedName>
        <fullName evidence="2">NmrA-like domain-containing protein</fullName>
    </recommendedName>
</protein>
<gene>
    <name evidence="1" type="ORF">FOZG_14727</name>
</gene>
<dbReference type="Proteomes" id="UP000030766">
    <property type="component" value="Unassembled WGS sequence"/>
</dbReference>
<dbReference type="HOGENOM" id="CLU_135142_0_0_1"/>
<dbReference type="AlphaFoldDB" id="W9JM69"/>
<dbReference type="InterPro" id="IPR036291">
    <property type="entry name" value="NAD(P)-bd_dom_sf"/>
</dbReference>
<accession>W9JM69</accession>
<name>W9JM69_FUSOX</name>
<dbReference type="SUPFAM" id="SSF51735">
    <property type="entry name" value="NAD(P)-binding Rossmann-fold domains"/>
    <property type="match status" value="1"/>
</dbReference>
<dbReference type="Gene3D" id="3.40.50.720">
    <property type="entry name" value="NAD(P)-binding Rossmann-like Domain"/>
    <property type="match status" value="1"/>
</dbReference>
<evidence type="ECO:0000313" key="1">
    <source>
        <dbReference type="EMBL" id="EWZ31599.1"/>
    </source>
</evidence>